<dbReference type="InterPro" id="IPR025178">
    <property type="entry name" value="Lnb_N"/>
</dbReference>
<name>A0A1H8B1A3_9PROT</name>
<sequence>MPLYLLAAGILAVCFCLFPDSAYSRNNHSNDYLTELQQQAKQLKLNEQRVWHLLLKYKPQLFGGVVSEADGMDFFNAPDGKTSPESELTATLASFFLSTEDLADNSEHPQCNFPARFKWLNQQLQFDTNRLQIQVCDRLERWINELDPVGVTLVFASYYLNNPASMFGHTLVRIDSRERQDDKKLTNYGANYAAVPDTDNPFLYAWRGLTGSFEGKFAIFPYYTKVQEYNNLESRDLWEYELNFTEAQLNTMLLHLWELGGTHFDYYYFQENCSYHVLSLFEIARPELHLKDQFIFSVIPADTVKIVVAQENLVKKVVYRPSIVSQLNQKRHQMTNAQRRIFRALVKEKLTPDAAEFKQLPDQTQALLLDAYMDLLQYQSMREQRAGEVKIPYPVLLARSRLDTDDAEHNSLFYFSSPPHLGHGADRIRIAAGHNDREPFIEFAYRPAYHDLMARDEGYDKDSEIIFMDFKLRYFFESQRVRLDQARLLSITALNPYDPQFVKPSWRFDFSIDTLREQDCGYCNTVSGSYGRGIAYRPDFFSPILLFSFLDLKADVSSHLKQNYRFGGNAELGAFYNFNHRLRIRLAGSYRVYFLGDKKRFFTTHVVTRYALTQNLDMRMKYNRYDHNNESIFAVNYYF</sequence>
<dbReference type="InterPro" id="IPR057165">
    <property type="entry name" value="DUF7843"/>
</dbReference>
<dbReference type="Pfam" id="PF25222">
    <property type="entry name" value="DUF7840"/>
    <property type="match status" value="1"/>
</dbReference>
<gene>
    <name evidence="4" type="ORF">SAMN05216325_10253</name>
</gene>
<dbReference type="Proteomes" id="UP000199459">
    <property type="component" value="Unassembled WGS sequence"/>
</dbReference>
<dbReference type="Pfam" id="PF25225">
    <property type="entry name" value="DUF7843"/>
    <property type="match status" value="1"/>
</dbReference>
<protein>
    <submittedName>
        <fullName evidence="4">Uncharacterized protein</fullName>
    </submittedName>
</protein>
<dbReference type="STRING" id="917.SAMN05216326_11551"/>
<proteinExistence type="predicted"/>
<evidence type="ECO:0000259" key="2">
    <source>
        <dbReference type="Pfam" id="PF25222"/>
    </source>
</evidence>
<evidence type="ECO:0000313" key="4">
    <source>
        <dbReference type="EMBL" id="SEM76690.1"/>
    </source>
</evidence>
<organism evidence="4 5">
    <name type="scientific">Nitrosomonas marina</name>
    <dbReference type="NCBI Taxonomy" id="917"/>
    <lineage>
        <taxon>Bacteria</taxon>
        <taxon>Pseudomonadati</taxon>
        <taxon>Pseudomonadota</taxon>
        <taxon>Betaproteobacteria</taxon>
        <taxon>Nitrosomonadales</taxon>
        <taxon>Nitrosomonadaceae</taxon>
        <taxon>Nitrosomonas</taxon>
    </lineage>
</organism>
<dbReference type="Pfam" id="PF13387">
    <property type="entry name" value="Lnb_N"/>
    <property type="match status" value="1"/>
</dbReference>
<feature type="domain" description="Lnb N-terminal periplasmic" evidence="1">
    <location>
        <begin position="139"/>
        <end position="309"/>
    </location>
</feature>
<dbReference type="EMBL" id="FOCP01000002">
    <property type="protein sequence ID" value="SEM76690.1"/>
    <property type="molecule type" value="Genomic_DNA"/>
</dbReference>
<dbReference type="InterPro" id="IPR057162">
    <property type="entry name" value="DUF7840"/>
</dbReference>
<evidence type="ECO:0000259" key="1">
    <source>
        <dbReference type="Pfam" id="PF13387"/>
    </source>
</evidence>
<dbReference type="RefSeq" id="WP_090627354.1">
    <property type="nucleotide sequence ID" value="NZ_FOCP01000002.1"/>
</dbReference>
<reference evidence="4 5" key="1">
    <citation type="submission" date="2016-10" db="EMBL/GenBank/DDBJ databases">
        <authorList>
            <person name="de Groot N.N."/>
        </authorList>
    </citation>
    <scope>NUCLEOTIDE SEQUENCE [LARGE SCALE GENOMIC DNA]</scope>
    <source>
        <strain evidence="4 5">Nm22</strain>
    </source>
</reference>
<feature type="domain" description="DUF7843" evidence="3">
    <location>
        <begin position="44"/>
        <end position="123"/>
    </location>
</feature>
<dbReference type="AlphaFoldDB" id="A0A1H8B1A3"/>
<accession>A0A1H8B1A3</accession>
<evidence type="ECO:0000313" key="5">
    <source>
        <dbReference type="Proteomes" id="UP000199459"/>
    </source>
</evidence>
<dbReference type="OrthoDB" id="9759948at2"/>
<evidence type="ECO:0000259" key="3">
    <source>
        <dbReference type="Pfam" id="PF25225"/>
    </source>
</evidence>
<feature type="domain" description="DUF7840" evidence="2">
    <location>
        <begin position="418"/>
        <end position="631"/>
    </location>
</feature>